<evidence type="ECO:0000259" key="11">
    <source>
        <dbReference type="PROSITE" id="PS51671"/>
    </source>
</evidence>
<keyword evidence="4" id="KW-0028">Amino-acid biosynthesis</keyword>
<dbReference type="GO" id="GO:0004664">
    <property type="term" value="F:prephenate dehydratase activity"/>
    <property type="evidence" value="ECO:0007669"/>
    <property type="project" value="UniProtKB-EC"/>
</dbReference>
<dbReference type="InterPro" id="IPR002912">
    <property type="entry name" value="ACT_dom"/>
</dbReference>
<accession>A0AAU7DW93</accession>
<dbReference type="InterPro" id="IPR001086">
    <property type="entry name" value="Preph_deHydtase"/>
</dbReference>
<evidence type="ECO:0000256" key="4">
    <source>
        <dbReference type="ARBA" id="ARBA00022605"/>
    </source>
</evidence>
<dbReference type="EC" id="4.2.1.51" evidence="2"/>
<dbReference type="PROSITE" id="PS51171">
    <property type="entry name" value="PREPHENATE_DEHYDR_3"/>
    <property type="match status" value="1"/>
</dbReference>
<evidence type="ECO:0000313" key="12">
    <source>
        <dbReference type="EMBL" id="XBH22279.1"/>
    </source>
</evidence>
<gene>
    <name evidence="12" type="ORF">V5R04_03355</name>
</gene>
<dbReference type="AlphaFoldDB" id="A0AAU7DW93"/>
<dbReference type="GO" id="GO:0005737">
    <property type="term" value="C:cytoplasm"/>
    <property type="evidence" value="ECO:0007669"/>
    <property type="project" value="TreeGrafter"/>
</dbReference>
<feature type="domain" description="Prephenate dehydratase" evidence="10">
    <location>
        <begin position="4"/>
        <end position="176"/>
    </location>
</feature>
<dbReference type="Gene3D" id="3.40.190.10">
    <property type="entry name" value="Periplasmic binding protein-like II"/>
    <property type="match status" value="2"/>
</dbReference>
<reference evidence="12" key="1">
    <citation type="submission" date="2024-02" db="EMBL/GenBank/DDBJ databases">
        <title>Tomenella chthoni gen. nov. sp. nov., a member of the family Jonesiaceae isolated from bat guano.</title>
        <authorList>
            <person name="Miller S.L."/>
            <person name="King J."/>
            <person name="Sankaranarayanan K."/>
            <person name="Lawson P.A."/>
        </authorList>
    </citation>
    <scope>NUCLEOTIDE SEQUENCE</scope>
    <source>
        <strain evidence="12">BS-20</strain>
    </source>
</reference>
<dbReference type="PANTHER" id="PTHR21022">
    <property type="entry name" value="PREPHENATE DEHYDRATASE P PROTEIN"/>
    <property type="match status" value="1"/>
</dbReference>
<dbReference type="PROSITE" id="PS00857">
    <property type="entry name" value="PREPHENATE_DEHYDR_1"/>
    <property type="match status" value="1"/>
</dbReference>
<evidence type="ECO:0000256" key="3">
    <source>
        <dbReference type="ARBA" id="ARBA00021872"/>
    </source>
</evidence>
<dbReference type="SUPFAM" id="SSF53850">
    <property type="entry name" value="Periplasmic binding protein-like II"/>
    <property type="match status" value="1"/>
</dbReference>
<evidence type="ECO:0000256" key="8">
    <source>
        <dbReference type="ARBA" id="ARBA00047848"/>
    </source>
</evidence>
<dbReference type="EMBL" id="CP146203">
    <property type="protein sequence ID" value="XBH22279.1"/>
    <property type="molecule type" value="Genomic_DNA"/>
</dbReference>
<dbReference type="PIRSF" id="PIRSF001500">
    <property type="entry name" value="Chor_mut_pdt_Ppr"/>
    <property type="match status" value="1"/>
</dbReference>
<feature type="site" description="Essential for prephenate dehydratase activity" evidence="9">
    <location>
        <position position="169"/>
    </location>
</feature>
<evidence type="ECO:0000256" key="5">
    <source>
        <dbReference type="ARBA" id="ARBA00023141"/>
    </source>
</evidence>
<dbReference type="CDD" id="cd13632">
    <property type="entry name" value="PBP2_Aa-PDT_like"/>
    <property type="match status" value="1"/>
</dbReference>
<keyword evidence="6" id="KW-0584">Phenylalanine biosynthesis</keyword>
<keyword evidence="5" id="KW-0057">Aromatic amino acid biosynthesis</keyword>
<dbReference type="PROSITE" id="PS51671">
    <property type="entry name" value="ACT"/>
    <property type="match status" value="1"/>
</dbReference>
<dbReference type="InterPro" id="IPR045865">
    <property type="entry name" value="ACT-like_dom_sf"/>
</dbReference>
<evidence type="ECO:0000256" key="6">
    <source>
        <dbReference type="ARBA" id="ARBA00023222"/>
    </source>
</evidence>
<dbReference type="Gene3D" id="3.30.70.260">
    <property type="match status" value="1"/>
</dbReference>
<keyword evidence="7" id="KW-0456">Lyase</keyword>
<name>A0AAU7DW93_9MICO</name>
<sequence length="323" mass="34510">MSQTIAYLGPQGTFTHAAALKVAVPDCQLEALGQVTDVYEMVNSSRARFGLVAIESSVEGYVVPSLDALAASANVVAIDEVFVEISFDAFAHKAATGEFTEVTSHPHGLAQCQGFIDARGLARVPAASNAAACRDVAPHQIALGPAICGDLYGLTTVATDVQDFSGARTRFLLITARDTAAEHLAAVRQGSQSPIGLSIAQATQWHSMIAITPTVTGPGVLARITREFGRFGVNLSSVITRPIKALEGKYTFILTVDQPPWQTELRQVLDRLLAADDALKTLGVFPSRGQIDDRVDESRLAPGTAYRQLSQAELNRALLWPDR</sequence>
<dbReference type="InterPro" id="IPR008242">
    <property type="entry name" value="Chor_mutase/pphenate_deHydtase"/>
</dbReference>
<dbReference type="InterPro" id="IPR018528">
    <property type="entry name" value="Preph_deHydtase_CS"/>
</dbReference>
<evidence type="ECO:0000256" key="9">
    <source>
        <dbReference type="PIRSR" id="PIRSR001500-2"/>
    </source>
</evidence>
<dbReference type="GO" id="GO:0009094">
    <property type="term" value="P:L-phenylalanine biosynthetic process"/>
    <property type="evidence" value="ECO:0007669"/>
    <property type="project" value="UniProtKB-KW"/>
</dbReference>
<dbReference type="SUPFAM" id="SSF55021">
    <property type="entry name" value="ACT-like"/>
    <property type="match status" value="1"/>
</dbReference>
<comment type="pathway">
    <text evidence="1">Amino-acid biosynthesis; L-phenylalanine biosynthesis; phenylpyruvate from prephenate: step 1/1.</text>
</comment>
<comment type="catalytic activity">
    <reaction evidence="8">
        <text>prephenate + H(+) = 3-phenylpyruvate + CO2 + H2O</text>
        <dbReference type="Rhea" id="RHEA:21648"/>
        <dbReference type="ChEBI" id="CHEBI:15377"/>
        <dbReference type="ChEBI" id="CHEBI:15378"/>
        <dbReference type="ChEBI" id="CHEBI:16526"/>
        <dbReference type="ChEBI" id="CHEBI:18005"/>
        <dbReference type="ChEBI" id="CHEBI:29934"/>
        <dbReference type="EC" id="4.2.1.51"/>
    </reaction>
</comment>
<dbReference type="Pfam" id="PF00800">
    <property type="entry name" value="PDT"/>
    <property type="match status" value="1"/>
</dbReference>
<evidence type="ECO:0000256" key="1">
    <source>
        <dbReference type="ARBA" id="ARBA00004741"/>
    </source>
</evidence>
<protein>
    <recommendedName>
        <fullName evidence="3">Prephenate dehydratase</fullName>
        <ecNumber evidence="2">4.2.1.51</ecNumber>
    </recommendedName>
</protein>
<evidence type="ECO:0000256" key="2">
    <source>
        <dbReference type="ARBA" id="ARBA00013147"/>
    </source>
</evidence>
<proteinExistence type="predicted"/>
<dbReference type="PANTHER" id="PTHR21022:SF19">
    <property type="entry name" value="PREPHENATE DEHYDRATASE-RELATED"/>
    <property type="match status" value="1"/>
</dbReference>
<evidence type="ECO:0000256" key="7">
    <source>
        <dbReference type="ARBA" id="ARBA00023239"/>
    </source>
</evidence>
<organism evidence="12">
    <name type="scientific">Jonesiaceae bacterium BS-20</name>
    <dbReference type="NCBI Taxonomy" id="3120821"/>
    <lineage>
        <taxon>Bacteria</taxon>
        <taxon>Bacillati</taxon>
        <taxon>Actinomycetota</taxon>
        <taxon>Actinomycetes</taxon>
        <taxon>Micrococcales</taxon>
        <taxon>Jonesiaceae</taxon>
    </lineage>
</organism>
<feature type="domain" description="ACT" evidence="11">
    <location>
        <begin position="209"/>
        <end position="286"/>
    </location>
</feature>
<evidence type="ECO:0000259" key="10">
    <source>
        <dbReference type="PROSITE" id="PS51171"/>
    </source>
</evidence>